<keyword evidence="1" id="KW-1134">Transmembrane beta strand</keyword>
<evidence type="ECO:0000313" key="3">
    <source>
        <dbReference type="EMBL" id="ACU04764.1"/>
    </source>
</evidence>
<keyword evidence="4" id="KW-1185">Reference proteome</keyword>
<dbReference type="Gene3D" id="2.170.130.10">
    <property type="entry name" value="TonB-dependent receptor, plug domain"/>
    <property type="match status" value="1"/>
</dbReference>
<dbReference type="InterPro" id="IPR039426">
    <property type="entry name" value="TonB-dep_rcpt-like"/>
</dbReference>
<dbReference type="NCBIfam" id="TIGR04056">
    <property type="entry name" value="OMP_RagA_SusC"/>
    <property type="match status" value="1"/>
</dbReference>
<evidence type="ECO:0000313" key="4">
    <source>
        <dbReference type="Proteomes" id="UP000000852"/>
    </source>
</evidence>
<reference evidence="3 4" key="1">
    <citation type="journal article" date="2009" name="Stand. Genomic Sci.">
        <title>Complete genome sequence of Pedobacter heparinus type strain (HIM 762-3).</title>
        <authorList>
            <person name="Han C."/>
            <person name="Spring S."/>
            <person name="Lapidus A."/>
            <person name="Del Rio T.G."/>
            <person name="Tice H."/>
            <person name="Copeland A."/>
            <person name="Cheng J.F."/>
            <person name="Lucas S."/>
            <person name="Chen F."/>
            <person name="Nolan M."/>
            <person name="Bruce D."/>
            <person name="Goodwin L."/>
            <person name="Pitluck S."/>
            <person name="Ivanova N."/>
            <person name="Mavromatis K."/>
            <person name="Mikhailova N."/>
            <person name="Pati A."/>
            <person name="Chen A."/>
            <person name="Palaniappan K."/>
            <person name="Land M."/>
            <person name="Hauser L."/>
            <person name="Chang Y.J."/>
            <person name="Jeffries C.C."/>
            <person name="Saunders E."/>
            <person name="Chertkov O."/>
            <person name="Brettin T."/>
            <person name="Goker M."/>
            <person name="Rohde M."/>
            <person name="Bristow J."/>
            <person name="Eisen J.A."/>
            <person name="Markowitz V."/>
            <person name="Hugenholtz P."/>
            <person name="Kyrpides N.C."/>
            <person name="Klenk H.P."/>
            <person name="Detter J.C."/>
        </authorList>
    </citation>
    <scope>NUCLEOTIDE SEQUENCE [LARGE SCALE GENOMIC DNA]</scope>
    <source>
        <strain evidence="4">ATCC 13125 / DSM 2366 / CIP 104194 / JCM 7457 / NBRC 12017 / NCIMB 9290 / NRRL B-14731 / HIM 762-3</strain>
    </source>
</reference>
<dbReference type="SUPFAM" id="SSF49464">
    <property type="entry name" value="Carboxypeptidase regulatory domain-like"/>
    <property type="match status" value="1"/>
</dbReference>
<dbReference type="SUPFAM" id="SSF56935">
    <property type="entry name" value="Porins"/>
    <property type="match status" value="1"/>
</dbReference>
<dbReference type="PROSITE" id="PS52016">
    <property type="entry name" value="TONB_DEPENDENT_REC_3"/>
    <property type="match status" value="1"/>
</dbReference>
<dbReference type="InterPro" id="IPR008969">
    <property type="entry name" value="CarboxyPept-like_regulatory"/>
</dbReference>
<dbReference type="KEGG" id="phe:Phep_2560"/>
<comment type="subcellular location">
    <subcellularLocation>
        <location evidence="1">Cell outer membrane</location>
        <topology evidence="1">Multi-pass membrane protein</topology>
    </subcellularLocation>
</comment>
<dbReference type="HOGENOM" id="CLU_004317_1_0_10"/>
<dbReference type="InterPro" id="IPR037066">
    <property type="entry name" value="Plug_dom_sf"/>
</dbReference>
<organism evidence="3 4">
    <name type="scientific">Pedobacter heparinus (strain ATCC 13125 / DSM 2366 / CIP 104194 / JCM 7457 / NBRC 12017 / NCIMB 9290 / NRRL B-14731 / HIM 762-3)</name>
    <dbReference type="NCBI Taxonomy" id="485917"/>
    <lineage>
        <taxon>Bacteria</taxon>
        <taxon>Pseudomonadati</taxon>
        <taxon>Bacteroidota</taxon>
        <taxon>Sphingobacteriia</taxon>
        <taxon>Sphingobacteriales</taxon>
        <taxon>Sphingobacteriaceae</taxon>
        <taxon>Pedobacter</taxon>
    </lineage>
</organism>
<protein>
    <submittedName>
        <fullName evidence="3">TonB-dependent receptor plug</fullName>
    </submittedName>
</protein>
<dbReference type="eggNOG" id="COG4206">
    <property type="taxonomic scope" value="Bacteria"/>
</dbReference>
<proteinExistence type="inferred from homology"/>
<dbReference type="Pfam" id="PF13715">
    <property type="entry name" value="CarbopepD_reg_2"/>
    <property type="match status" value="1"/>
</dbReference>
<sequence>MLQMFAFAYMSRISPAYSKIKPGNAAVFKKNKPVPILSRKDITGTVRDSVGVMPGVSVKIKGSTNGTTTDGNGRYILNVPDEGASLVFSMVGYATQEIPVSGKTVINVTLKPSQNALDEVVVVAFGTQKKTDMVGSVTSISAKDLKVPSSNLTTALAGRAAGIIAYQRSGEPGQDNADFFVRGITTFGSNTKPLILIDGMELTSTDLARLQPDDIASFSILKDATSTAVYGARGANGIILVTTKQGAVGKAKLALRLENSVSSATKDLELADPITYMQLSNEAILTRNPLGTLLYSEEKIANTIAGKNPLVYPANDWKKMMFKDNAITQRANLSISGGGGVAKYFVSGAYNKDNGMLNVDNRNNYNNNIDLKSYTLRSNVTIDVTKSTEMIVRLSGNFDDYTGPIDGGSGMYRKVMRSNPTLFPAYFPIDEQHKFVKHIMYGNFGAGNYLNPYADMTKGYKDYSRSLMLAQLEVKQDLAALTPGLSFRTMLNTNRTSYFDVSRSYNPYLYTLGGYDQLNNTYAITNLNEETGTEYLGYSEGEKQVETSFYLESMFNYSRNFDKHGLNGLLVYRMMENRVANAGDLQESLPFRNLGLSGRATYSYDNRYFAEFNFGYNGSERFHESKRFGFFPAGGVAWNISNEKFFKELKPIFSNLKLRATYGLIGNDAIGDKKDRFFYLSNVNMNTAARAAVFGNGQGPMFSLNGVSVSRYSNADISWETATKKNFALEIGLFNKVNIQAEYYTEMRDNILMTRSVPVTVGLSAPVRANVGKASGKGTDISVDYTENLSNGMWLSARGNFTYASSKYLVYEEPQYNEFYRSHVGYPLNQTYGYIAERLFVDDAEALNSPKQNFGEYGGGDIKYTDVNRDGQITDADKVPIGNPTVPQIIYGFGFSMGIKNFDFSGFFQGLANESFWIDAEATAPFANYRTQTEIDNGTLAGKVLNNQLLKAYADSHWSEDNRNVYALWPRLSPEVNQNNAQTNTWFMRDGSFLRLKTVEVGYTLPKSWQKRVRASTFRVYASATNLLTFSKFKLWDVEMGGNGLGYPLQKVFNLGVNITFN</sequence>
<keyword evidence="1" id="KW-0472">Membrane</keyword>
<keyword evidence="1" id="KW-0812">Transmembrane</keyword>
<dbReference type="NCBIfam" id="TIGR04057">
    <property type="entry name" value="SusC_RagA_signa"/>
    <property type="match status" value="1"/>
</dbReference>
<dbReference type="GO" id="GO:0009279">
    <property type="term" value="C:cell outer membrane"/>
    <property type="evidence" value="ECO:0007669"/>
    <property type="project" value="UniProtKB-SubCell"/>
</dbReference>
<dbReference type="STRING" id="485917.Phep_2560"/>
<dbReference type="Gene3D" id="2.60.40.1120">
    <property type="entry name" value="Carboxypeptidase-like, regulatory domain"/>
    <property type="match status" value="1"/>
</dbReference>
<dbReference type="AlphaFoldDB" id="C6Y052"/>
<comment type="similarity">
    <text evidence="1">Belongs to the TonB-dependent receptor family.</text>
</comment>
<keyword evidence="1" id="KW-0813">Transport</keyword>
<evidence type="ECO:0000259" key="2">
    <source>
        <dbReference type="Pfam" id="PF07715"/>
    </source>
</evidence>
<dbReference type="EMBL" id="CP001681">
    <property type="protein sequence ID" value="ACU04764.1"/>
    <property type="molecule type" value="Genomic_DNA"/>
</dbReference>
<dbReference type="Pfam" id="PF07715">
    <property type="entry name" value="Plug"/>
    <property type="match status" value="1"/>
</dbReference>
<dbReference type="FunFam" id="2.170.130.10:FF:000003">
    <property type="entry name" value="SusC/RagA family TonB-linked outer membrane protein"/>
    <property type="match status" value="1"/>
</dbReference>
<dbReference type="Proteomes" id="UP000000852">
    <property type="component" value="Chromosome"/>
</dbReference>
<keyword evidence="1" id="KW-0998">Cell outer membrane</keyword>
<feature type="domain" description="TonB-dependent receptor plug" evidence="2">
    <location>
        <begin position="130"/>
        <end position="238"/>
    </location>
</feature>
<dbReference type="InterPro" id="IPR023996">
    <property type="entry name" value="TonB-dep_OMP_SusC/RagA"/>
</dbReference>
<dbReference type="InterPro" id="IPR023997">
    <property type="entry name" value="TonB-dep_OMP_SusC/RagA_CS"/>
</dbReference>
<accession>C6Y052</accession>
<name>C6Y052_PEDHD</name>
<gene>
    <name evidence="3" type="ordered locus">Phep_2560</name>
</gene>
<dbReference type="InterPro" id="IPR012910">
    <property type="entry name" value="Plug_dom"/>
</dbReference>
<dbReference type="OrthoDB" id="721000at2"/>
<keyword evidence="3" id="KW-0675">Receptor</keyword>
<evidence type="ECO:0000256" key="1">
    <source>
        <dbReference type="PROSITE-ProRule" id="PRU01360"/>
    </source>
</evidence>